<dbReference type="Proteomes" id="UP001211894">
    <property type="component" value="Unassembled WGS sequence"/>
</dbReference>
<comment type="caution">
    <text evidence="1">The sequence shown here is derived from an EMBL/GenBank/DDBJ whole genome shotgun (WGS) entry which is preliminary data.</text>
</comment>
<evidence type="ECO:0000313" key="2">
    <source>
        <dbReference type="Proteomes" id="UP001211894"/>
    </source>
</evidence>
<organism evidence="1 2">
    <name type="scientific">Bacillus changyiensis</name>
    <dbReference type="NCBI Taxonomy" id="3004103"/>
    <lineage>
        <taxon>Bacteria</taxon>
        <taxon>Bacillati</taxon>
        <taxon>Bacillota</taxon>
        <taxon>Bacilli</taxon>
        <taxon>Bacillales</taxon>
        <taxon>Bacillaceae</taxon>
        <taxon>Bacillus</taxon>
    </lineage>
</organism>
<gene>
    <name evidence="1" type="ORF">PJ311_17860</name>
</gene>
<protein>
    <submittedName>
        <fullName evidence="1">Sigma factor G inhibitor Gin</fullName>
    </submittedName>
</protein>
<accession>A0ABT4X828</accession>
<dbReference type="Pfam" id="PF10764">
    <property type="entry name" value="Gin"/>
    <property type="match status" value="1"/>
</dbReference>
<dbReference type="InterPro" id="IPR019700">
    <property type="entry name" value="Sigma-G_inhibitor_Gin"/>
</dbReference>
<dbReference type="RefSeq" id="WP_271342224.1">
    <property type="nucleotide sequence ID" value="NZ_JAQKAB010000016.1"/>
</dbReference>
<keyword evidence="2" id="KW-1185">Reference proteome</keyword>
<sequence>MKKRDSGEACIVCEEKKMKGIHLYTKFICEECEKKIISTSTTDPQYSEYVKKLKGIRTPPLYS</sequence>
<evidence type="ECO:0000313" key="1">
    <source>
        <dbReference type="EMBL" id="MDA7028408.1"/>
    </source>
</evidence>
<reference evidence="1 2" key="1">
    <citation type="submission" date="2023-01" db="EMBL/GenBank/DDBJ databases">
        <title>Bacillus changyiensis sp. nov., isolated from a coastal deposit.</title>
        <authorList>
            <person name="Xiao G."/>
            <person name="Lai Q."/>
            <person name="Hu Z."/>
            <person name="Shao Z."/>
        </authorList>
    </citation>
    <scope>NUCLEOTIDE SEQUENCE [LARGE SCALE GENOMIC DNA]</scope>
    <source>
        <strain evidence="1 2">CLL-7-23</strain>
    </source>
</reference>
<proteinExistence type="predicted"/>
<name>A0ABT4X828_9BACI</name>
<dbReference type="EMBL" id="JAQKAB010000016">
    <property type="protein sequence ID" value="MDA7028408.1"/>
    <property type="molecule type" value="Genomic_DNA"/>
</dbReference>